<dbReference type="AlphaFoldDB" id="A0A2T0PY31"/>
<proteinExistence type="inferred from homology"/>
<dbReference type="GO" id="GO:0008360">
    <property type="term" value="P:regulation of cell shape"/>
    <property type="evidence" value="ECO:0007669"/>
    <property type="project" value="UniProtKB-KW"/>
</dbReference>
<dbReference type="EMBL" id="PVZC01000008">
    <property type="protein sequence ID" value="PRX96368.1"/>
    <property type="molecule type" value="Genomic_DNA"/>
</dbReference>
<organism evidence="8 9">
    <name type="scientific">Allonocardiopsis opalescens</name>
    <dbReference type="NCBI Taxonomy" id="1144618"/>
    <lineage>
        <taxon>Bacteria</taxon>
        <taxon>Bacillati</taxon>
        <taxon>Actinomycetota</taxon>
        <taxon>Actinomycetes</taxon>
        <taxon>Streptosporangiales</taxon>
        <taxon>Allonocardiopsis</taxon>
    </lineage>
</organism>
<dbReference type="InterPro" id="IPR055342">
    <property type="entry name" value="MreC_beta-barrel_core"/>
</dbReference>
<evidence type="ECO:0000256" key="2">
    <source>
        <dbReference type="ARBA" id="ARBA00013855"/>
    </source>
</evidence>
<evidence type="ECO:0000256" key="6">
    <source>
        <dbReference type="SAM" id="MobiDB-lite"/>
    </source>
</evidence>
<evidence type="ECO:0000256" key="5">
    <source>
        <dbReference type="SAM" id="Coils"/>
    </source>
</evidence>
<feature type="domain" description="Rod shape-determining protein MreC beta-barrel core" evidence="7">
    <location>
        <begin position="127"/>
        <end position="268"/>
    </location>
</feature>
<feature type="coiled-coil region" evidence="5">
    <location>
        <begin position="65"/>
        <end position="92"/>
    </location>
</feature>
<comment type="caution">
    <text evidence="8">The sequence shown here is derived from an EMBL/GenBank/DDBJ whole genome shotgun (WGS) entry which is preliminary data.</text>
</comment>
<dbReference type="PANTHER" id="PTHR34138">
    <property type="entry name" value="CELL SHAPE-DETERMINING PROTEIN MREC"/>
    <property type="match status" value="1"/>
</dbReference>
<evidence type="ECO:0000256" key="1">
    <source>
        <dbReference type="ARBA" id="ARBA00009369"/>
    </source>
</evidence>
<sequence length="362" mass="36497">MRDTRGTRIVLGVLLIAAVALVVLDQRGGGTVLRSAAAAAYGPLERAGAAVLRPVHDVTTMLAGAPAAADRIAALERENAELRAQVETGLIDQERAAQLDRMLGLAGLGGYEVVAAEPLSLRAGPAYADVLTVDAGSDDGVAPEMTVLAAEGLVGRVTSVTADSATVQLVSDATFASGARLAGSREIGAVHGRNDSDQLLRFEMLDPDARIEVGERAVTLGSVGNAPFVPGVPIGTVEELVETPGALTRTALIRPAVDLSRLEVVGIVVRPPEEDPRDSVLPRDPDAPDAAEVAGTGGAAVPVDPSLPVDPAAPAPSAVPVDPSVPADPAVPADPSAPADPADVVTQQQPAGQPVQGPGGVG</sequence>
<dbReference type="RefSeq" id="WP_106251280.1">
    <property type="nucleotide sequence ID" value="NZ_PVZC01000008.1"/>
</dbReference>
<keyword evidence="3" id="KW-0133">Cell shape</keyword>
<comment type="similarity">
    <text evidence="1">Belongs to the MreC family.</text>
</comment>
<gene>
    <name evidence="8" type="ORF">CLV72_108377</name>
</gene>
<evidence type="ECO:0000256" key="4">
    <source>
        <dbReference type="ARBA" id="ARBA00032089"/>
    </source>
</evidence>
<dbReference type="Gene3D" id="2.40.10.340">
    <property type="entry name" value="Rod shape-determining protein MreC, domain 1"/>
    <property type="match status" value="1"/>
</dbReference>
<dbReference type="Proteomes" id="UP000237846">
    <property type="component" value="Unassembled WGS sequence"/>
</dbReference>
<dbReference type="Pfam" id="PF04085">
    <property type="entry name" value="MreC"/>
    <property type="match status" value="1"/>
</dbReference>
<feature type="region of interest" description="Disordered" evidence="6">
    <location>
        <begin position="272"/>
        <end position="362"/>
    </location>
</feature>
<dbReference type="PANTHER" id="PTHR34138:SF1">
    <property type="entry name" value="CELL SHAPE-DETERMINING PROTEIN MREC"/>
    <property type="match status" value="1"/>
</dbReference>
<accession>A0A2T0PY31</accession>
<keyword evidence="9" id="KW-1185">Reference proteome</keyword>
<evidence type="ECO:0000259" key="7">
    <source>
        <dbReference type="Pfam" id="PF04085"/>
    </source>
</evidence>
<name>A0A2T0PY31_9ACTN</name>
<evidence type="ECO:0000313" key="9">
    <source>
        <dbReference type="Proteomes" id="UP000237846"/>
    </source>
</evidence>
<dbReference type="InterPro" id="IPR042175">
    <property type="entry name" value="Cell/Rod_MreC_2"/>
</dbReference>
<keyword evidence="5" id="KW-0175">Coiled coil</keyword>
<evidence type="ECO:0000256" key="3">
    <source>
        <dbReference type="ARBA" id="ARBA00022960"/>
    </source>
</evidence>
<feature type="compositionally biased region" description="Basic and acidic residues" evidence="6">
    <location>
        <begin position="272"/>
        <end position="286"/>
    </location>
</feature>
<dbReference type="InterPro" id="IPR007221">
    <property type="entry name" value="MreC"/>
</dbReference>
<protein>
    <recommendedName>
        <fullName evidence="2">Cell shape-determining protein MreC</fullName>
    </recommendedName>
    <alternativeName>
        <fullName evidence="4">Cell shape protein MreC</fullName>
    </alternativeName>
</protein>
<dbReference type="GO" id="GO:0005886">
    <property type="term" value="C:plasma membrane"/>
    <property type="evidence" value="ECO:0007669"/>
    <property type="project" value="TreeGrafter"/>
</dbReference>
<reference evidence="8 9" key="1">
    <citation type="submission" date="2018-03" db="EMBL/GenBank/DDBJ databases">
        <title>Genomic Encyclopedia of Archaeal and Bacterial Type Strains, Phase II (KMG-II): from individual species to whole genera.</title>
        <authorList>
            <person name="Goeker M."/>
        </authorList>
    </citation>
    <scope>NUCLEOTIDE SEQUENCE [LARGE SCALE GENOMIC DNA]</scope>
    <source>
        <strain evidence="8 9">DSM 45601</strain>
    </source>
</reference>
<dbReference type="InterPro" id="IPR042177">
    <property type="entry name" value="Cell/Rod_1"/>
</dbReference>
<evidence type="ECO:0000313" key="8">
    <source>
        <dbReference type="EMBL" id="PRX96368.1"/>
    </source>
</evidence>
<feature type="compositionally biased region" description="Low complexity" evidence="6">
    <location>
        <begin position="290"/>
        <end position="356"/>
    </location>
</feature>
<dbReference type="Gene3D" id="2.40.10.350">
    <property type="entry name" value="Rod shape-determining protein MreC, domain 2"/>
    <property type="match status" value="1"/>
</dbReference>